<dbReference type="AlphaFoldDB" id="A0A0N4VG02"/>
<organism evidence="3">
    <name type="scientific">Enterobius vermicularis</name>
    <name type="common">Human pinworm</name>
    <dbReference type="NCBI Taxonomy" id="51028"/>
    <lineage>
        <taxon>Eukaryota</taxon>
        <taxon>Metazoa</taxon>
        <taxon>Ecdysozoa</taxon>
        <taxon>Nematoda</taxon>
        <taxon>Chromadorea</taxon>
        <taxon>Rhabditida</taxon>
        <taxon>Spirurina</taxon>
        <taxon>Oxyuridomorpha</taxon>
        <taxon>Oxyuroidea</taxon>
        <taxon>Oxyuridae</taxon>
        <taxon>Enterobius</taxon>
    </lineage>
</organism>
<dbReference type="OrthoDB" id="10055976at2759"/>
<evidence type="ECO:0000313" key="1">
    <source>
        <dbReference type="EMBL" id="VDD94342.1"/>
    </source>
</evidence>
<reference evidence="1 2" key="2">
    <citation type="submission" date="2018-10" db="EMBL/GenBank/DDBJ databases">
        <authorList>
            <consortium name="Pathogen Informatics"/>
        </authorList>
    </citation>
    <scope>NUCLEOTIDE SEQUENCE [LARGE SCALE GENOMIC DNA]</scope>
</reference>
<dbReference type="Proteomes" id="UP000274131">
    <property type="component" value="Unassembled WGS sequence"/>
</dbReference>
<dbReference type="Pfam" id="PF05527">
    <property type="entry name" value="TNFAIP8"/>
    <property type="match status" value="1"/>
</dbReference>
<dbReference type="InterPro" id="IPR008477">
    <property type="entry name" value="TNFAIP8-like"/>
</dbReference>
<dbReference type="InterPro" id="IPR038355">
    <property type="entry name" value="TNFAIP8_sf"/>
</dbReference>
<sequence length="199" mass="23230">MNKQSQVAVIIQRDAEDHQLTSGSLAYRIEKKVLSKVFTRNLMKHFANDTVTCFFDDLYDLLEDYYGKTVAEKVIKDLIKLVIKLGITERSDHFTADQQKQLDQIRIHLRNLCLTVISFVNVSFSYNRDYLQSLFNDLYTSLRSVVETTLSEKSVRRVNLVYEYLSKEEFTNDMFKNGVNEKLRKVIVDLDGLLVQQNI</sequence>
<evidence type="ECO:0000313" key="2">
    <source>
        <dbReference type="Proteomes" id="UP000274131"/>
    </source>
</evidence>
<proteinExistence type="predicted"/>
<accession>A0A0N4VG02</accession>
<reference evidence="3" key="1">
    <citation type="submission" date="2017-02" db="UniProtKB">
        <authorList>
            <consortium name="WormBaseParasite"/>
        </authorList>
    </citation>
    <scope>IDENTIFICATION</scope>
</reference>
<dbReference type="Gene3D" id="1.20.1440.160">
    <property type="entry name" value="Tumor necrosis factor alpha-induced protein 8-like"/>
    <property type="match status" value="1"/>
</dbReference>
<dbReference type="PANTHER" id="PTHR12757:SF1">
    <property type="entry name" value="PROTEIN SALIVARY GLANDS MARRED"/>
    <property type="match status" value="1"/>
</dbReference>
<gene>
    <name evidence="1" type="ORF">EVEC_LOCUS9093</name>
</gene>
<name>A0A0N4VG02_ENTVE</name>
<dbReference type="EMBL" id="UXUI01009806">
    <property type="protein sequence ID" value="VDD94342.1"/>
    <property type="molecule type" value="Genomic_DNA"/>
</dbReference>
<evidence type="ECO:0000313" key="3">
    <source>
        <dbReference type="WBParaSite" id="EVEC_0000968301-mRNA-1"/>
    </source>
</evidence>
<dbReference type="PANTHER" id="PTHR12757">
    <property type="entry name" value="TUMOR NECROSIS FACTOR INDUCED PROTEIN"/>
    <property type="match status" value="1"/>
</dbReference>
<dbReference type="WBParaSite" id="EVEC_0000968301-mRNA-1">
    <property type="protein sequence ID" value="EVEC_0000968301-mRNA-1"/>
    <property type="gene ID" value="EVEC_0000968301"/>
</dbReference>
<dbReference type="GO" id="GO:0042981">
    <property type="term" value="P:regulation of apoptotic process"/>
    <property type="evidence" value="ECO:0007669"/>
    <property type="project" value="InterPro"/>
</dbReference>
<dbReference type="GO" id="GO:0005737">
    <property type="term" value="C:cytoplasm"/>
    <property type="evidence" value="ECO:0007669"/>
    <property type="project" value="TreeGrafter"/>
</dbReference>
<protein>
    <submittedName>
        <fullName evidence="3">Tumor necrosis factor alpha-induced protein 8-like protein</fullName>
    </submittedName>
</protein>
<keyword evidence="2" id="KW-1185">Reference proteome</keyword>